<dbReference type="EC" id="2.7.13.3" evidence="2"/>
<dbReference type="PRINTS" id="PR00344">
    <property type="entry name" value="BCTRLSENSOR"/>
</dbReference>
<dbReference type="InterPro" id="IPR011006">
    <property type="entry name" value="CheY-like_superfamily"/>
</dbReference>
<dbReference type="SUPFAM" id="SSF55874">
    <property type="entry name" value="ATPase domain of HSP90 chaperone/DNA topoisomerase II/histidine kinase"/>
    <property type="match status" value="1"/>
</dbReference>
<evidence type="ECO:0000256" key="2">
    <source>
        <dbReference type="ARBA" id="ARBA00012438"/>
    </source>
</evidence>
<keyword evidence="5" id="KW-0175">Coiled coil</keyword>
<dbReference type="Gene3D" id="3.40.50.2300">
    <property type="match status" value="1"/>
</dbReference>
<dbReference type="SMART" id="SM00387">
    <property type="entry name" value="HATPase_c"/>
    <property type="match status" value="1"/>
</dbReference>
<dbReference type="InterPro" id="IPR003594">
    <property type="entry name" value="HATPase_dom"/>
</dbReference>
<dbReference type="SUPFAM" id="SSF47384">
    <property type="entry name" value="Homodimeric domain of signal transducing histidine kinase"/>
    <property type="match status" value="1"/>
</dbReference>
<evidence type="ECO:0000259" key="8">
    <source>
        <dbReference type="PROSITE" id="PS50113"/>
    </source>
</evidence>
<evidence type="ECO:0000313" key="9">
    <source>
        <dbReference type="EMBL" id="CAG2136571.1"/>
    </source>
</evidence>
<comment type="catalytic activity">
    <reaction evidence="1">
        <text>ATP + protein L-histidine = ADP + protein N-phospho-L-histidine.</text>
        <dbReference type="EC" id="2.7.13.3"/>
    </reaction>
</comment>
<dbReference type="Gene3D" id="1.10.287.130">
    <property type="match status" value="1"/>
</dbReference>
<gene>
    <name evidence="9" type="primary">rcsC_4</name>
    <name evidence="9" type="ORF">LMG31506_01686</name>
</gene>
<dbReference type="InterPro" id="IPR036097">
    <property type="entry name" value="HisK_dim/P_sf"/>
</dbReference>
<dbReference type="PROSITE" id="PS51257">
    <property type="entry name" value="PROKAR_LIPOPROTEIN"/>
    <property type="match status" value="1"/>
</dbReference>
<evidence type="ECO:0000313" key="10">
    <source>
        <dbReference type="Proteomes" id="UP000672934"/>
    </source>
</evidence>
<organism evidence="9 10">
    <name type="scientific">Cupriavidus yeoncheonensis</name>
    <dbReference type="NCBI Taxonomy" id="1462994"/>
    <lineage>
        <taxon>Bacteria</taxon>
        <taxon>Pseudomonadati</taxon>
        <taxon>Pseudomonadota</taxon>
        <taxon>Betaproteobacteria</taxon>
        <taxon>Burkholderiales</taxon>
        <taxon>Burkholderiaceae</taxon>
        <taxon>Cupriavidus</taxon>
    </lineage>
</organism>
<dbReference type="PANTHER" id="PTHR43065">
    <property type="entry name" value="SENSOR HISTIDINE KINASE"/>
    <property type="match status" value="1"/>
</dbReference>
<feature type="domain" description="Histidine kinase" evidence="6">
    <location>
        <begin position="203"/>
        <end position="426"/>
    </location>
</feature>
<sequence>MAHRIAAYDWRGTELGAREGWSGSLNANIQFLLGCPVPLVMLWGRDGVMVYNDAYAAFAGGRHPFLLGKPVEEGWPEVAAFNRHVVDTVLAGGTLSYKDKPLTLHRHGRPEEVWLDLHYSPVVDDDGVPAGVIAIVFEITERVLAERKRREAELERSKAEQALFVLNQHLEERVAQEVRARANAEDRLRQMQKLEAVGGLTGGVAHDFNNVLQVIASNLQLLSFAVGDDPRLQARIHASNAAVARGAKLAQQLLAFARRQPLSPTVANPRKMIDGMSELLRRAVPESIQLKLTVPRDIWNLFVDLTQLESALLNLVINSRDALRGNGVIGIEVANLTVQDGAQEPAIELPPGDYVRFSVVDAGTGMSEEVKARAFEPFFSTKPEGHGTGLGLSMVFGFVKQSQGQIDLQTAVGQGTTVSLYFPRTHKEEAPDAERPVLGNSADELTVLVVEDNPDVRLAAIDMFAQLGHRVLSAKDGEAALAVLQRVEGVDLLFTDVVMPGTVRSSELARIASHPPYKAKVIFASGYTRDEIFHEGRLDEGVVLLSKPYSIEDLARTVRKVFEV</sequence>
<dbReference type="RefSeq" id="WP_211946668.1">
    <property type="nucleotide sequence ID" value="NZ_CAJPUY010000005.1"/>
</dbReference>
<dbReference type="SUPFAM" id="SSF55785">
    <property type="entry name" value="PYP-like sensor domain (PAS domain)"/>
    <property type="match status" value="1"/>
</dbReference>
<dbReference type="PROSITE" id="PS50113">
    <property type="entry name" value="PAC"/>
    <property type="match status" value="1"/>
</dbReference>
<dbReference type="Pfam" id="PF08448">
    <property type="entry name" value="PAS_4"/>
    <property type="match status" value="1"/>
</dbReference>
<feature type="modified residue" description="4-aspartylphosphate" evidence="4">
    <location>
        <position position="496"/>
    </location>
</feature>
<dbReference type="SUPFAM" id="SSF52172">
    <property type="entry name" value="CheY-like"/>
    <property type="match status" value="1"/>
</dbReference>
<dbReference type="Pfam" id="PF00072">
    <property type="entry name" value="Response_reg"/>
    <property type="match status" value="1"/>
</dbReference>
<dbReference type="PROSITE" id="PS50109">
    <property type="entry name" value="HIS_KIN"/>
    <property type="match status" value="1"/>
</dbReference>
<dbReference type="InterPro" id="IPR035965">
    <property type="entry name" value="PAS-like_dom_sf"/>
</dbReference>
<dbReference type="InterPro" id="IPR004358">
    <property type="entry name" value="Sig_transdc_His_kin-like_C"/>
</dbReference>
<evidence type="ECO:0000259" key="7">
    <source>
        <dbReference type="PROSITE" id="PS50110"/>
    </source>
</evidence>
<evidence type="ECO:0000256" key="3">
    <source>
        <dbReference type="ARBA" id="ARBA00022553"/>
    </source>
</evidence>
<protein>
    <recommendedName>
        <fullName evidence="2">histidine kinase</fullName>
        <ecNumber evidence="2">2.7.13.3</ecNumber>
    </recommendedName>
</protein>
<feature type="domain" description="Response regulatory" evidence="7">
    <location>
        <begin position="446"/>
        <end position="562"/>
    </location>
</feature>
<dbReference type="InterPro" id="IPR001789">
    <property type="entry name" value="Sig_transdc_resp-reg_receiver"/>
</dbReference>
<dbReference type="InterPro" id="IPR013656">
    <property type="entry name" value="PAS_4"/>
</dbReference>
<comment type="caution">
    <text evidence="9">The sequence shown here is derived from an EMBL/GenBank/DDBJ whole genome shotgun (WGS) entry which is preliminary data.</text>
</comment>
<proteinExistence type="predicted"/>
<dbReference type="InterPro" id="IPR005467">
    <property type="entry name" value="His_kinase_dom"/>
</dbReference>
<feature type="coiled-coil region" evidence="5">
    <location>
        <begin position="142"/>
        <end position="194"/>
    </location>
</feature>
<keyword evidence="3 4" id="KW-0597">Phosphoprotein</keyword>
<dbReference type="InterPro" id="IPR003661">
    <property type="entry name" value="HisK_dim/P_dom"/>
</dbReference>
<dbReference type="Gene3D" id="3.30.565.10">
    <property type="entry name" value="Histidine kinase-like ATPase, C-terminal domain"/>
    <property type="match status" value="1"/>
</dbReference>
<dbReference type="Pfam" id="PF02518">
    <property type="entry name" value="HATPase_c"/>
    <property type="match status" value="1"/>
</dbReference>
<keyword evidence="9" id="KW-0418">Kinase</keyword>
<evidence type="ECO:0000256" key="4">
    <source>
        <dbReference type="PROSITE-ProRule" id="PRU00169"/>
    </source>
</evidence>
<dbReference type="InterPro" id="IPR000700">
    <property type="entry name" value="PAS-assoc_C"/>
</dbReference>
<dbReference type="EMBL" id="CAJPUY010000005">
    <property type="protein sequence ID" value="CAG2136571.1"/>
    <property type="molecule type" value="Genomic_DNA"/>
</dbReference>
<evidence type="ECO:0000256" key="5">
    <source>
        <dbReference type="SAM" id="Coils"/>
    </source>
</evidence>
<dbReference type="PROSITE" id="PS50110">
    <property type="entry name" value="RESPONSE_REGULATORY"/>
    <property type="match status" value="1"/>
</dbReference>
<evidence type="ECO:0000256" key="1">
    <source>
        <dbReference type="ARBA" id="ARBA00000085"/>
    </source>
</evidence>
<accession>A0A916ISD5</accession>
<dbReference type="Proteomes" id="UP000672934">
    <property type="component" value="Unassembled WGS sequence"/>
</dbReference>
<keyword evidence="9" id="KW-0808">Transferase</keyword>
<dbReference type="AlphaFoldDB" id="A0A916ISD5"/>
<dbReference type="InterPro" id="IPR036890">
    <property type="entry name" value="HATPase_C_sf"/>
</dbReference>
<reference evidence="9" key="1">
    <citation type="submission" date="2021-03" db="EMBL/GenBank/DDBJ databases">
        <authorList>
            <person name="Peeters C."/>
        </authorList>
    </citation>
    <scope>NUCLEOTIDE SEQUENCE</scope>
    <source>
        <strain evidence="9">LMG 31506</strain>
    </source>
</reference>
<dbReference type="PANTHER" id="PTHR43065:SF49">
    <property type="entry name" value="HISTIDINE KINASE"/>
    <property type="match status" value="1"/>
</dbReference>
<feature type="domain" description="PAC" evidence="8">
    <location>
        <begin position="98"/>
        <end position="151"/>
    </location>
</feature>
<evidence type="ECO:0000259" key="6">
    <source>
        <dbReference type="PROSITE" id="PS50109"/>
    </source>
</evidence>
<dbReference type="SMART" id="SM00448">
    <property type="entry name" value="REC"/>
    <property type="match status" value="1"/>
</dbReference>
<dbReference type="CDD" id="cd00082">
    <property type="entry name" value="HisKA"/>
    <property type="match status" value="1"/>
</dbReference>
<dbReference type="Gene3D" id="3.30.450.20">
    <property type="entry name" value="PAS domain"/>
    <property type="match status" value="1"/>
</dbReference>
<dbReference type="GO" id="GO:0000155">
    <property type="term" value="F:phosphorelay sensor kinase activity"/>
    <property type="evidence" value="ECO:0007669"/>
    <property type="project" value="InterPro"/>
</dbReference>
<name>A0A916ISD5_9BURK</name>
<keyword evidence="10" id="KW-1185">Reference proteome</keyword>